<keyword evidence="1 4" id="KW-0808">Transferase</keyword>
<dbReference type="SUPFAM" id="SSF52540">
    <property type="entry name" value="P-loop containing nucleoside triphosphate hydrolases"/>
    <property type="match status" value="1"/>
</dbReference>
<dbReference type="Gene3D" id="3.40.50.300">
    <property type="entry name" value="P-loop containing nucleotide triphosphate hydrolases"/>
    <property type="match status" value="1"/>
</dbReference>
<dbReference type="KEGG" id="oni:Osc7112_4103"/>
<keyword evidence="5" id="KW-1185">Reference proteome</keyword>
<dbReference type="GO" id="GO:0008467">
    <property type="term" value="F:[heparan sulfate]-glucosamine 3-sulfotransferase activity"/>
    <property type="evidence" value="ECO:0007669"/>
    <property type="project" value="UniProtKB-EC"/>
</dbReference>
<gene>
    <name evidence="4" type="ORF">Osc7112_4103</name>
</gene>
<accession>K9VKE3</accession>
<dbReference type="PANTHER" id="PTHR10605">
    <property type="entry name" value="HEPARAN SULFATE SULFOTRANSFERASE"/>
    <property type="match status" value="1"/>
</dbReference>
<dbReference type="InterPro" id="IPR027417">
    <property type="entry name" value="P-loop_NTPase"/>
</dbReference>
<proteinExistence type="predicted"/>
<keyword evidence="2" id="KW-0325">Glycoprotein</keyword>
<dbReference type="HOGENOM" id="CLU_017703_1_2_3"/>
<sequence>MKKINLQPMKQTPKPPDFIIIGAQKGGTTSLYNYLIQHPQIAPAAQKEIHYFDFNFDKSPDWYCSQFPQPQTGENLVTGEASPYYICHPQVPQRIHDLFPKVKIIALLRNPVERAISHYYYYIKIGYESLSLESAIASEPKRLKGEIEKLQADPNYYSYEHQHHSYLTRGIYADQLPAWMKLFPKSQLLILKSEDLYTNTFGTYNSVLEFLELPPHQLQTYEKYNATEYPPISDTVYEQLRAYFRSHNQRLAELCDRDFGWD</sequence>
<name>K9VKE3_9CYAN</name>
<dbReference type="InterPro" id="IPR037359">
    <property type="entry name" value="NST/OST"/>
</dbReference>
<reference evidence="4 5" key="1">
    <citation type="submission" date="2012-05" db="EMBL/GenBank/DDBJ databases">
        <title>Finished chromosome of genome of Oscillatoria sp. PCC 7112.</title>
        <authorList>
            <consortium name="US DOE Joint Genome Institute"/>
            <person name="Gugger M."/>
            <person name="Coursin T."/>
            <person name="Rippka R."/>
            <person name="Tandeau De Marsac N."/>
            <person name="Huntemann M."/>
            <person name="Wei C.-L."/>
            <person name="Han J."/>
            <person name="Detter J.C."/>
            <person name="Han C."/>
            <person name="Tapia R."/>
            <person name="Davenport K."/>
            <person name="Daligault H."/>
            <person name="Erkkila T."/>
            <person name="Gu W."/>
            <person name="Munk A.C.C."/>
            <person name="Teshima H."/>
            <person name="Xu Y."/>
            <person name="Chain P."/>
            <person name="Chen A."/>
            <person name="Krypides N."/>
            <person name="Mavromatis K."/>
            <person name="Markowitz V."/>
            <person name="Szeto E."/>
            <person name="Ivanova N."/>
            <person name="Mikhailova N."/>
            <person name="Ovchinnikova G."/>
            <person name="Pagani I."/>
            <person name="Pati A."/>
            <person name="Goodwin L."/>
            <person name="Peters L."/>
            <person name="Pitluck S."/>
            <person name="Woyke T."/>
            <person name="Kerfeld C."/>
        </authorList>
    </citation>
    <scope>NUCLEOTIDE SEQUENCE [LARGE SCALE GENOMIC DNA]</scope>
    <source>
        <strain evidence="4 5">PCC 7112</strain>
    </source>
</reference>
<evidence type="ECO:0000313" key="4">
    <source>
        <dbReference type="EMBL" id="AFZ08431.1"/>
    </source>
</evidence>
<dbReference type="RefSeq" id="WP_015177676.1">
    <property type="nucleotide sequence ID" value="NZ_CAWLHL010000001.1"/>
</dbReference>
<dbReference type="EMBL" id="CP003614">
    <property type="protein sequence ID" value="AFZ08431.1"/>
    <property type="molecule type" value="Genomic_DNA"/>
</dbReference>
<evidence type="ECO:0000256" key="1">
    <source>
        <dbReference type="ARBA" id="ARBA00022679"/>
    </source>
</evidence>
<dbReference type="Pfam" id="PF00685">
    <property type="entry name" value="Sulfotransfer_1"/>
    <property type="match status" value="1"/>
</dbReference>
<feature type="domain" description="Sulfotransferase" evidence="3">
    <location>
        <begin position="15"/>
        <end position="224"/>
    </location>
</feature>
<organism evidence="4 5">
    <name type="scientific">Phormidium nigroviride PCC 7112</name>
    <dbReference type="NCBI Taxonomy" id="179408"/>
    <lineage>
        <taxon>Bacteria</taxon>
        <taxon>Bacillati</taxon>
        <taxon>Cyanobacteriota</taxon>
        <taxon>Cyanophyceae</taxon>
        <taxon>Oscillatoriophycideae</taxon>
        <taxon>Oscillatoriales</taxon>
        <taxon>Oscillatoriaceae</taxon>
        <taxon>Phormidium</taxon>
    </lineage>
</organism>
<protein>
    <submittedName>
        <fullName evidence="4">(Heparan sulfate)-glucosamine 3-sulfotransferase 1</fullName>
        <ecNumber evidence="4">2.8.2.23</ecNumber>
    </submittedName>
</protein>
<dbReference type="PATRIC" id="fig|179408.3.peg.5059"/>
<dbReference type="Proteomes" id="UP000010478">
    <property type="component" value="Chromosome"/>
</dbReference>
<dbReference type="AlphaFoldDB" id="K9VKE3"/>
<dbReference type="STRING" id="179408.Osc7112_4103"/>
<evidence type="ECO:0000256" key="2">
    <source>
        <dbReference type="ARBA" id="ARBA00023180"/>
    </source>
</evidence>
<dbReference type="PANTHER" id="PTHR10605:SF56">
    <property type="entry name" value="BIFUNCTIONAL HEPARAN SULFATE N-DEACETYLASE_N-SULFOTRANSFERASE"/>
    <property type="match status" value="1"/>
</dbReference>
<dbReference type="EC" id="2.8.2.23" evidence="4"/>
<dbReference type="InterPro" id="IPR000863">
    <property type="entry name" value="Sulfotransferase_dom"/>
</dbReference>
<evidence type="ECO:0000313" key="5">
    <source>
        <dbReference type="Proteomes" id="UP000010478"/>
    </source>
</evidence>
<evidence type="ECO:0000259" key="3">
    <source>
        <dbReference type="Pfam" id="PF00685"/>
    </source>
</evidence>
<dbReference type="eggNOG" id="COG2226">
    <property type="taxonomic scope" value="Bacteria"/>
</dbReference>